<protein>
    <submittedName>
        <fullName evidence="3">Unannotated protein</fullName>
    </submittedName>
</protein>
<dbReference type="InterPro" id="IPR006674">
    <property type="entry name" value="HD_domain"/>
</dbReference>
<evidence type="ECO:0000313" key="6">
    <source>
        <dbReference type="EMBL" id="CAB4894097.1"/>
    </source>
</evidence>
<dbReference type="EMBL" id="CAFBPS010000016">
    <property type="protein sequence ID" value="CAB5023152.1"/>
    <property type="molecule type" value="Genomic_DNA"/>
</dbReference>
<dbReference type="Gene3D" id="1.10.3210.10">
    <property type="entry name" value="Hypothetical protein af1432"/>
    <property type="match status" value="1"/>
</dbReference>
<reference evidence="3" key="1">
    <citation type="submission" date="2020-05" db="EMBL/GenBank/DDBJ databases">
        <authorList>
            <person name="Chiriac C."/>
            <person name="Salcher M."/>
            <person name="Ghai R."/>
            <person name="Kavagutti S V."/>
        </authorList>
    </citation>
    <scope>NUCLEOTIDE SEQUENCE</scope>
</reference>
<gene>
    <name evidence="2" type="ORF">UFOPK2658_01072</name>
    <name evidence="3" type="ORF">UFOPK2880_01133</name>
    <name evidence="4" type="ORF">UFOPK3004_01677</name>
    <name evidence="5" type="ORF">UFOPK3304_00814</name>
    <name evidence="6" type="ORF">UFOPK3494_00567</name>
    <name evidence="7" type="ORF">UFOPK4134_00396</name>
</gene>
<evidence type="ECO:0000313" key="7">
    <source>
        <dbReference type="EMBL" id="CAB5023152.1"/>
    </source>
</evidence>
<organism evidence="3">
    <name type="scientific">freshwater metagenome</name>
    <dbReference type="NCBI Taxonomy" id="449393"/>
    <lineage>
        <taxon>unclassified sequences</taxon>
        <taxon>metagenomes</taxon>
        <taxon>ecological metagenomes</taxon>
    </lineage>
</organism>
<dbReference type="EMBL" id="CAEZYH010000041">
    <property type="protein sequence ID" value="CAB4721632.1"/>
    <property type="molecule type" value="Genomic_DNA"/>
</dbReference>
<dbReference type="SUPFAM" id="SSF109604">
    <property type="entry name" value="HD-domain/PDEase-like"/>
    <property type="match status" value="1"/>
</dbReference>
<evidence type="ECO:0000313" key="3">
    <source>
        <dbReference type="EMBL" id="CAB4776330.1"/>
    </source>
</evidence>
<sequence length="156" mass="17911">MSQFMENQRHLVRRFFTSISKRPPTANDIAWVNEMLLASEFDIWKRLKPHDQRHSIEVARRFTDLHPAFTRDEVAAALLHDIGKVESALGVMGRVMATIVGPKGTKFQEYHNHEVIGLNLCREAGSSVETLRLLDWSTTESRNDPIVKLLFQSDQI</sequence>
<evidence type="ECO:0000259" key="1">
    <source>
        <dbReference type="Pfam" id="PF01966"/>
    </source>
</evidence>
<feature type="domain" description="HD" evidence="1">
    <location>
        <begin position="53"/>
        <end position="128"/>
    </location>
</feature>
<dbReference type="EMBL" id="CAFBLJ010000034">
    <property type="protein sequence ID" value="CAB4867489.1"/>
    <property type="molecule type" value="Genomic_DNA"/>
</dbReference>
<dbReference type="EMBL" id="CAEZZP010000070">
    <property type="protein sequence ID" value="CAB4776330.1"/>
    <property type="molecule type" value="Genomic_DNA"/>
</dbReference>
<evidence type="ECO:0000313" key="5">
    <source>
        <dbReference type="EMBL" id="CAB4867489.1"/>
    </source>
</evidence>
<evidence type="ECO:0000313" key="4">
    <source>
        <dbReference type="EMBL" id="CAB4818074.1"/>
    </source>
</evidence>
<dbReference type="EMBL" id="CAFBMF010000024">
    <property type="protein sequence ID" value="CAB4894097.1"/>
    <property type="molecule type" value="Genomic_DNA"/>
</dbReference>
<dbReference type="AlphaFoldDB" id="A0A6J6VVV7"/>
<dbReference type="EMBL" id="CAFAAL010000207">
    <property type="protein sequence ID" value="CAB4818074.1"/>
    <property type="molecule type" value="Genomic_DNA"/>
</dbReference>
<accession>A0A6J6VVV7</accession>
<evidence type="ECO:0000313" key="2">
    <source>
        <dbReference type="EMBL" id="CAB4721632.1"/>
    </source>
</evidence>
<dbReference type="Pfam" id="PF01966">
    <property type="entry name" value="HD"/>
    <property type="match status" value="1"/>
</dbReference>
<proteinExistence type="predicted"/>
<name>A0A6J6VVV7_9ZZZZ</name>